<keyword evidence="1" id="KW-0812">Transmembrane</keyword>
<gene>
    <name evidence="2" type="ORF">J2736_001447</name>
</gene>
<feature type="transmembrane region" description="Helical" evidence="1">
    <location>
        <begin position="15"/>
        <end position="34"/>
    </location>
</feature>
<keyword evidence="1" id="KW-0472">Membrane</keyword>
<dbReference type="Pfam" id="PF07099">
    <property type="entry name" value="DUF1361"/>
    <property type="match status" value="1"/>
</dbReference>
<reference evidence="2 3" key="1">
    <citation type="submission" date="2023-07" db="EMBL/GenBank/DDBJ databases">
        <title>Sorghum-associated microbial communities from plants grown in Nebraska, USA.</title>
        <authorList>
            <person name="Schachtman D."/>
        </authorList>
    </citation>
    <scope>NUCLEOTIDE SEQUENCE [LARGE SCALE GENOMIC DNA]</scope>
    <source>
        <strain evidence="2 3">CC258</strain>
    </source>
</reference>
<keyword evidence="1" id="KW-1133">Transmembrane helix</keyword>
<sequence>MYQLQYILMNVYNKMIAWCFVIGTSVAGGYGILLGREYRLNSWEAITDWSKVTDIIKVSLTSHSIFFCLLFGLFIGTVYVSIYVLINHVSKLSQN</sequence>
<feature type="transmembrane region" description="Helical" evidence="1">
    <location>
        <begin position="65"/>
        <end position="86"/>
    </location>
</feature>
<comment type="caution">
    <text evidence="2">The sequence shown here is derived from an EMBL/GenBank/DDBJ whole genome shotgun (WGS) entry which is preliminary data.</text>
</comment>
<name>A0ABU1NSG0_9BACL</name>
<dbReference type="EMBL" id="JAVDSB010000001">
    <property type="protein sequence ID" value="MDR6550264.1"/>
    <property type="molecule type" value="Genomic_DNA"/>
</dbReference>
<accession>A0ABU1NSG0</accession>
<protein>
    <submittedName>
        <fullName evidence="2">Membrane protein</fullName>
    </submittedName>
</protein>
<organism evidence="2 3">
    <name type="scientific">Paenibacillus qinlingensis</name>
    <dbReference type="NCBI Taxonomy" id="1837343"/>
    <lineage>
        <taxon>Bacteria</taxon>
        <taxon>Bacillati</taxon>
        <taxon>Bacillota</taxon>
        <taxon>Bacilli</taxon>
        <taxon>Bacillales</taxon>
        <taxon>Paenibacillaceae</taxon>
        <taxon>Paenibacillus</taxon>
    </lineage>
</organism>
<keyword evidence="3" id="KW-1185">Reference proteome</keyword>
<dbReference type="Proteomes" id="UP001267290">
    <property type="component" value="Unassembled WGS sequence"/>
</dbReference>
<evidence type="ECO:0000313" key="3">
    <source>
        <dbReference type="Proteomes" id="UP001267290"/>
    </source>
</evidence>
<evidence type="ECO:0000256" key="1">
    <source>
        <dbReference type="SAM" id="Phobius"/>
    </source>
</evidence>
<proteinExistence type="predicted"/>
<dbReference type="InterPro" id="IPR009793">
    <property type="entry name" value="DUF1361"/>
</dbReference>
<evidence type="ECO:0000313" key="2">
    <source>
        <dbReference type="EMBL" id="MDR6550264.1"/>
    </source>
</evidence>